<organism evidence="10 11">
    <name type="scientific">Chytriomyces confervae</name>
    <dbReference type="NCBI Taxonomy" id="246404"/>
    <lineage>
        <taxon>Eukaryota</taxon>
        <taxon>Fungi</taxon>
        <taxon>Fungi incertae sedis</taxon>
        <taxon>Chytridiomycota</taxon>
        <taxon>Chytridiomycota incertae sedis</taxon>
        <taxon>Chytridiomycetes</taxon>
        <taxon>Chytridiales</taxon>
        <taxon>Chytriomycetaceae</taxon>
        <taxon>Chytriomyces</taxon>
    </lineage>
</organism>
<evidence type="ECO:0000256" key="6">
    <source>
        <dbReference type="ARBA" id="ARBA00022741"/>
    </source>
</evidence>
<comment type="cofactor">
    <cofactor evidence="1">
        <name>Mg(2+)</name>
        <dbReference type="ChEBI" id="CHEBI:18420"/>
    </cofactor>
</comment>
<dbReference type="EMBL" id="QEAP01000165">
    <property type="protein sequence ID" value="TPX73768.1"/>
    <property type="molecule type" value="Genomic_DNA"/>
</dbReference>
<name>A0A507FEP8_9FUNG</name>
<dbReference type="GO" id="GO:0046872">
    <property type="term" value="F:metal ion binding"/>
    <property type="evidence" value="ECO:0007669"/>
    <property type="project" value="UniProtKB-KW"/>
</dbReference>
<gene>
    <name evidence="10" type="ORF">CcCBS67573_g04949</name>
</gene>
<dbReference type="OrthoDB" id="10254721at2759"/>
<protein>
    <recommendedName>
        <fullName evidence="9">Selenoprotein O</fullName>
    </recommendedName>
</protein>
<comment type="similarity">
    <text evidence="2">Belongs to the SELO family.</text>
</comment>
<accession>A0A507FEP8</accession>
<keyword evidence="7" id="KW-0067">ATP-binding</keyword>
<reference evidence="10 11" key="1">
    <citation type="journal article" date="2019" name="Sci. Rep.">
        <title>Comparative genomics of chytrid fungi reveal insights into the obligate biotrophic and pathogenic lifestyle of Synchytrium endobioticum.</title>
        <authorList>
            <person name="van de Vossenberg B.T.L.H."/>
            <person name="Warris S."/>
            <person name="Nguyen H.D.T."/>
            <person name="van Gent-Pelzer M.P.E."/>
            <person name="Joly D.L."/>
            <person name="van de Geest H.C."/>
            <person name="Bonants P.J.M."/>
            <person name="Smith D.S."/>
            <person name="Levesque C.A."/>
            <person name="van der Lee T.A.J."/>
        </authorList>
    </citation>
    <scope>NUCLEOTIDE SEQUENCE [LARGE SCALE GENOMIC DNA]</scope>
    <source>
        <strain evidence="10 11">CBS 675.73</strain>
    </source>
</reference>
<sequence>MKFVNTLTQKLRPDPLTPGSPFEFERVSPAARVPRQVPAAHFSFVPPTFQPDAKLLSVSRRGLELIGLRPDAAEHDADFLLGLTSGNEVPSGTNPWALNYGGHQFGSWAQQLGDGRAICLGEIEVANKDGSTQRMELQLKGAGMTPYSRFADGFAVLRSSIREYLAAEAMHSLGVPTSRSLSLVLSSRGVAREEGLEPGAVVCRLAPSWIRFGSFEVLYWRGQLEMLKELADYTIENHFPHVLSESARIANERAATNSTAALTFQEQLAFNKYILWIKSVVEKTADMIAHWQSVGFCHGVMNTDNFSILGLTIDYGPYQFLNTFEPGYICNHSDHTGRYAFNQQPRMAMWNLVRLVNVLDPLLATRLPSKDSPIPKEEEEAIMKALGETVHLFGPRYEMKFNELMGKKLGFLTALEDDLDVVHQPLLKLLFEAQLDYTLFYRTFSESVEQVLEAGAMPDALFDQFYKFSFKAKNEWDSETGEKSLKTRFQDWTQVYIQRLETDKDAKSSLKSRMLNANPKFILRNHIVQKVIDEVTVDPTSSVIDRYLRVLENPFENGSEADEREFGGAVPALLRDLKCSCSS</sequence>
<dbReference type="STRING" id="246404.A0A507FEP8"/>
<dbReference type="GO" id="GO:0005524">
    <property type="term" value="F:ATP binding"/>
    <property type="evidence" value="ECO:0007669"/>
    <property type="project" value="UniProtKB-KW"/>
</dbReference>
<evidence type="ECO:0000256" key="2">
    <source>
        <dbReference type="ARBA" id="ARBA00009747"/>
    </source>
</evidence>
<evidence type="ECO:0000256" key="3">
    <source>
        <dbReference type="ARBA" id="ARBA00022679"/>
    </source>
</evidence>
<dbReference type="InterPro" id="IPR003846">
    <property type="entry name" value="SelO"/>
</dbReference>
<keyword evidence="4" id="KW-0548">Nucleotidyltransferase</keyword>
<dbReference type="PANTHER" id="PTHR32057">
    <property type="entry name" value="PROTEIN ADENYLYLTRANSFERASE SELO, MITOCHONDRIAL"/>
    <property type="match status" value="1"/>
</dbReference>
<dbReference type="HAMAP" id="MF_00692">
    <property type="entry name" value="SelO"/>
    <property type="match status" value="1"/>
</dbReference>
<dbReference type="PANTHER" id="PTHR32057:SF14">
    <property type="entry name" value="PROTEIN ADENYLYLTRANSFERASE SELO, MITOCHONDRIAL"/>
    <property type="match status" value="1"/>
</dbReference>
<dbReference type="NCBIfam" id="NF000658">
    <property type="entry name" value="PRK00029.1"/>
    <property type="match status" value="1"/>
</dbReference>
<evidence type="ECO:0000256" key="7">
    <source>
        <dbReference type="ARBA" id="ARBA00022840"/>
    </source>
</evidence>
<dbReference type="Proteomes" id="UP000320333">
    <property type="component" value="Unassembled WGS sequence"/>
</dbReference>
<dbReference type="Pfam" id="PF02696">
    <property type="entry name" value="SelO"/>
    <property type="match status" value="1"/>
</dbReference>
<dbReference type="GO" id="GO:0070733">
    <property type="term" value="F:AMPylase activity"/>
    <property type="evidence" value="ECO:0007669"/>
    <property type="project" value="TreeGrafter"/>
</dbReference>
<proteinExistence type="inferred from homology"/>
<keyword evidence="6" id="KW-0547">Nucleotide-binding</keyword>
<evidence type="ECO:0000256" key="9">
    <source>
        <dbReference type="ARBA" id="ARBA00031547"/>
    </source>
</evidence>
<keyword evidence="11" id="KW-1185">Reference proteome</keyword>
<evidence type="ECO:0000256" key="8">
    <source>
        <dbReference type="ARBA" id="ARBA00022842"/>
    </source>
</evidence>
<dbReference type="GO" id="GO:0005739">
    <property type="term" value="C:mitochondrion"/>
    <property type="evidence" value="ECO:0007669"/>
    <property type="project" value="TreeGrafter"/>
</dbReference>
<comment type="caution">
    <text evidence="10">The sequence shown here is derived from an EMBL/GenBank/DDBJ whole genome shotgun (WGS) entry which is preliminary data.</text>
</comment>
<keyword evidence="3" id="KW-0808">Transferase</keyword>
<evidence type="ECO:0000256" key="1">
    <source>
        <dbReference type="ARBA" id="ARBA00001946"/>
    </source>
</evidence>
<keyword evidence="5" id="KW-0479">Metal-binding</keyword>
<evidence type="ECO:0000313" key="11">
    <source>
        <dbReference type="Proteomes" id="UP000320333"/>
    </source>
</evidence>
<evidence type="ECO:0000313" key="10">
    <source>
        <dbReference type="EMBL" id="TPX73768.1"/>
    </source>
</evidence>
<evidence type="ECO:0000256" key="4">
    <source>
        <dbReference type="ARBA" id="ARBA00022695"/>
    </source>
</evidence>
<evidence type="ECO:0000256" key="5">
    <source>
        <dbReference type="ARBA" id="ARBA00022723"/>
    </source>
</evidence>
<keyword evidence="8" id="KW-0460">Magnesium</keyword>
<dbReference type="AlphaFoldDB" id="A0A507FEP8"/>